<accession>A0A5E4NKR7</accession>
<evidence type="ECO:0000313" key="3">
    <source>
        <dbReference type="Proteomes" id="UP000325440"/>
    </source>
</evidence>
<dbReference type="PANTHER" id="PTHR46880:SF5">
    <property type="entry name" value="DUF4371 DOMAIN-CONTAINING PROTEIN"/>
    <property type="match status" value="1"/>
</dbReference>
<evidence type="ECO:0000313" key="2">
    <source>
        <dbReference type="EMBL" id="VVC42984.1"/>
    </source>
</evidence>
<dbReference type="Pfam" id="PF05699">
    <property type="entry name" value="Dimer_Tnp_hAT"/>
    <property type="match status" value="1"/>
</dbReference>
<feature type="non-terminal residue" evidence="2">
    <location>
        <position position="145"/>
    </location>
</feature>
<name>A0A5E4NKR7_9HEMI</name>
<dbReference type="GO" id="GO:0046983">
    <property type="term" value="F:protein dimerization activity"/>
    <property type="evidence" value="ECO:0007669"/>
    <property type="project" value="InterPro"/>
</dbReference>
<dbReference type="Proteomes" id="UP000325440">
    <property type="component" value="Unassembled WGS sequence"/>
</dbReference>
<dbReference type="OrthoDB" id="6775368at2759"/>
<organism evidence="2 3">
    <name type="scientific">Cinara cedri</name>
    <dbReference type="NCBI Taxonomy" id="506608"/>
    <lineage>
        <taxon>Eukaryota</taxon>
        <taxon>Metazoa</taxon>
        <taxon>Ecdysozoa</taxon>
        <taxon>Arthropoda</taxon>
        <taxon>Hexapoda</taxon>
        <taxon>Insecta</taxon>
        <taxon>Pterygota</taxon>
        <taxon>Neoptera</taxon>
        <taxon>Paraneoptera</taxon>
        <taxon>Hemiptera</taxon>
        <taxon>Sternorrhyncha</taxon>
        <taxon>Aphidomorpha</taxon>
        <taxon>Aphidoidea</taxon>
        <taxon>Aphididae</taxon>
        <taxon>Lachninae</taxon>
        <taxon>Cinara</taxon>
    </lineage>
</organism>
<reference evidence="2 3" key="1">
    <citation type="submission" date="2019-08" db="EMBL/GenBank/DDBJ databases">
        <authorList>
            <person name="Alioto T."/>
            <person name="Alioto T."/>
            <person name="Gomez Garrido J."/>
        </authorList>
    </citation>
    <scope>NUCLEOTIDE SEQUENCE [LARGE SCALE GENOMIC DNA]</scope>
</reference>
<sequence>MNRRFNDTALTLIEGCSIFENYRSFSNSSIKIIEQLCNCFSLNENEKDGVLSDYKSFIFVALRNVETQKCPITNLLEANIGYEHLKKLAKSICCVPIATATVERFSAMNRIMTKLRNRMEQDTLQYCMKISIEGDEDPPMEYIKE</sequence>
<dbReference type="InterPro" id="IPR012337">
    <property type="entry name" value="RNaseH-like_sf"/>
</dbReference>
<gene>
    <name evidence="2" type="ORF">CINCED_3A020305</name>
</gene>
<protein>
    <submittedName>
        <fullName evidence="2">Ribonuclease H-like domain,HAT, C-terminal dimerisation domain</fullName>
    </submittedName>
</protein>
<feature type="domain" description="HAT C-terminal dimerisation" evidence="1">
    <location>
        <begin position="77"/>
        <end position="128"/>
    </location>
</feature>
<proteinExistence type="predicted"/>
<dbReference type="SUPFAM" id="SSF53098">
    <property type="entry name" value="Ribonuclease H-like"/>
    <property type="match status" value="1"/>
</dbReference>
<dbReference type="AlphaFoldDB" id="A0A5E4NKR7"/>
<dbReference type="EMBL" id="CABPRJ010002181">
    <property type="protein sequence ID" value="VVC42984.1"/>
    <property type="molecule type" value="Genomic_DNA"/>
</dbReference>
<dbReference type="InterPro" id="IPR008906">
    <property type="entry name" value="HATC_C_dom"/>
</dbReference>
<dbReference type="PANTHER" id="PTHR46880">
    <property type="entry name" value="RAS-ASSOCIATING DOMAIN-CONTAINING PROTEIN"/>
    <property type="match status" value="1"/>
</dbReference>
<keyword evidence="3" id="KW-1185">Reference proteome</keyword>
<evidence type="ECO:0000259" key="1">
    <source>
        <dbReference type="Pfam" id="PF05699"/>
    </source>
</evidence>